<evidence type="ECO:0008006" key="4">
    <source>
        <dbReference type="Google" id="ProtNLM"/>
    </source>
</evidence>
<keyword evidence="1" id="KW-1133">Transmembrane helix</keyword>
<name>A0ABS4ZH33_9MICO</name>
<comment type="caution">
    <text evidence="2">The sequence shown here is derived from an EMBL/GenBank/DDBJ whole genome shotgun (WGS) entry which is preliminary data.</text>
</comment>
<keyword evidence="3" id="KW-1185">Reference proteome</keyword>
<feature type="transmembrane region" description="Helical" evidence="1">
    <location>
        <begin position="126"/>
        <end position="143"/>
    </location>
</feature>
<dbReference type="EMBL" id="JAGIOL010000001">
    <property type="protein sequence ID" value="MBP2436587.1"/>
    <property type="molecule type" value="Genomic_DNA"/>
</dbReference>
<gene>
    <name evidence="2" type="ORF">JOF34_001173</name>
</gene>
<dbReference type="Proteomes" id="UP001519362">
    <property type="component" value="Unassembled WGS sequence"/>
</dbReference>
<organism evidence="2 3">
    <name type="scientific">Microbacterium amylolyticum</name>
    <dbReference type="NCBI Taxonomy" id="936337"/>
    <lineage>
        <taxon>Bacteria</taxon>
        <taxon>Bacillati</taxon>
        <taxon>Actinomycetota</taxon>
        <taxon>Actinomycetes</taxon>
        <taxon>Micrococcales</taxon>
        <taxon>Microbacteriaceae</taxon>
        <taxon>Microbacterium</taxon>
    </lineage>
</organism>
<proteinExistence type="predicted"/>
<dbReference type="RefSeq" id="WP_165136028.1">
    <property type="nucleotide sequence ID" value="NZ_CP049253.1"/>
</dbReference>
<keyword evidence="1" id="KW-0472">Membrane</keyword>
<keyword evidence="1" id="KW-0812">Transmembrane</keyword>
<protein>
    <recommendedName>
        <fullName evidence="4">DUF2867 domain-containing protein</fullName>
    </recommendedName>
</protein>
<sequence>MTEPLPAFSSLAIGEGRFDYGDVILASLPPTASRDPREWAETMFAINGVPAPVRALFVLRAALAPLLALRPAPSGVFEVREVVGDEALLSFDDDHLEFRLAVGVDDAAAIVRVTTIVRLHNWRGRLYYAVVSLLHPIVVHAMLRRARRTLTRR</sequence>
<evidence type="ECO:0000313" key="3">
    <source>
        <dbReference type="Proteomes" id="UP001519362"/>
    </source>
</evidence>
<reference evidence="2 3" key="1">
    <citation type="submission" date="2021-03" db="EMBL/GenBank/DDBJ databases">
        <title>Sequencing the genomes of 1000 actinobacteria strains.</title>
        <authorList>
            <person name="Klenk H.-P."/>
        </authorList>
    </citation>
    <scope>NUCLEOTIDE SEQUENCE [LARGE SCALE GENOMIC DNA]</scope>
    <source>
        <strain evidence="2 3">DSM 24221</strain>
    </source>
</reference>
<evidence type="ECO:0000313" key="2">
    <source>
        <dbReference type="EMBL" id="MBP2436587.1"/>
    </source>
</evidence>
<dbReference type="Pfam" id="PF11066">
    <property type="entry name" value="DUF2867"/>
    <property type="match status" value="1"/>
</dbReference>
<evidence type="ECO:0000256" key="1">
    <source>
        <dbReference type="SAM" id="Phobius"/>
    </source>
</evidence>
<accession>A0ABS4ZH33</accession>
<dbReference type="InterPro" id="IPR021295">
    <property type="entry name" value="DUF2867"/>
</dbReference>